<evidence type="ECO:0000313" key="1">
    <source>
        <dbReference type="EMBL" id="MFM9613884.1"/>
    </source>
</evidence>
<keyword evidence="2" id="KW-1185">Reference proteome</keyword>
<name>A0ABW9I0M9_9ACTN</name>
<protein>
    <submittedName>
        <fullName evidence="1">Uncharacterized protein</fullName>
    </submittedName>
</protein>
<sequence length="124" mass="13296">MIRPTLTADGAAVRLPIRDHLTAPLLDDLAIAYAEDPEQVGLLLLAHAAASVCLDFAVCNEDVGEVERAMRAAEADGTREALLGEVPEDHQRDPELSPDDAVTLASRLTKYAAHIRNTTRSTAP</sequence>
<dbReference type="RefSeq" id="WP_409122757.1">
    <property type="nucleotide sequence ID" value="NZ_JBJVNI010000023.1"/>
</dbReference>
<proteinExistence type="predicted"/>
<dbReference type="EMBL" id="JBJVNI010000023">
    <property type="protein sequence ID" value="MFM9613884.1"/>
    <property type="molecule type" value="Genomic_DNA"/>
</dbReference>
<organism evidence="1 2">
    <name type="scientific">Streptomyces niveiscabiei</name>
    <dbReference type="NCBI Taxonomy" id="164115"/>
    <lineage>
        <taxon>Bacteria</taxon>
        <taxon>Bacillati</taxon>
        <taxon>Actinomycetota</taxon>
        <taxon>Actinomycetes</taxon>
        <taxon>Kitasatosporales</taxon>
        <taxon>Streptomycetaceae</taxon>
        <taxon>Streptomyces</taxon>
    </lineage>
</organism>
<evidence type="ECO:0000313" key="2">
    <source>
        <dbReference type="Proteomes" id="UP001631957"/>
    </source>
</evidence>
<comment type="caution">
    <text evidence="1">The sequence shown here is derived from an EMBL/GenBank/DDBJ whole genome shotgun (WGS) entry which is preliminary data.</text>
</comment>
<reference evidence="1 2" key="1">
    <citation type="submission" date="2024-12" db="EMBL/GenBank/DDBJ databases">
        <title>Forecasting of Potato common scab and diversities of Pathogenic streptomyces spp. in china.</title>
        <authorList>
            <person name="Handique U."/>
            <person name="Wu J."/>
        </authorList>
    </citation>
    <scope>NUCLEOTIDE SEQUENCE [LARGE SCALE GENOMIC DNA]</scope>
    <source>
        <strain evidence="1 2">ZRIMU1530</strain>
    </source>
</reference>
<accession>A0ABW9I0M9</accession>
<gene>
    <name evidence="1" type="ORF">ACKI18_35015</name>
</gene>
<dbReference type="Proteomes" id="UP001631957">
    <property type="component" value="Unassembled WGS sequence"/>
</dbReference>